<gene>
    <name evidence="1" type="ORF">CISIN_1g037070mg</name>
</gene>
<reference evidence="1 2" key="1">
    <citation type="submission" date="2014-04" db="EMBL/GenBank/DDBJ databases">
        <authorList>
            <consortium name="International Citrus Genome Consortium"/>
            <person name="Gmitter F."/>
            <person name="Chen C."/>
            <person name="Farmerie W."/>
            <person name="Harkins T."/>
            <person name="Desany B."/>
            <person name="Mohiuddin M."/>
            <person name="Kodira C."/>
            <person name="Borodovsky M."/>
            <person name="Lomsadze A."/>
            <person name="Burns P."/>
            <person name="Jenkins J."/>
            <person name="Prochnik S."/>
            <person name="Shu S."/>
            <person name="Chapman J."/>
            <person name="Pitluck S."/>
            <person name="Schmutz J."/>
            <person name="Rokhsar D."/>
        </authorList>
    </citation>
    <scope>NUCLEOTIDE SEQUENCE</scope>
</reference>
<protein>
    <submittedName>
        <fullName evidence="1">Uncharacterized protein</fullName>
    </submittedName>
</protein>
<organism evidence="1 2">
    <name type="scientific">Citrus sinensis</name>
    <name type="common">Sweet orange</name>
    <name type="synonym">Citrus aurantium var. sinensis</name>
    <dbReference type="NCBI Taxonomy" id="2711"/>
    <lineage>
        <taxon>Eukaryota</taxon>
        <taxon>Viridiplantae</taxon>
        <taxon>Streptophyta</taxon>
        <taxon>Embryophyta</taxon>
        <taxon>Tracheophyta</taxon>
        <taxon>Spermatophyta</taxon>
        <taxon>Magnoliopsida</taxon>
        <taxon>eudicotyledons</taxon>
        <taxon>Gunneridae</taxon>
        <taxon>Pentapetalae</taxon>
        <taxon>rosids</taxon>
        <taxon>malvids</taxon>
        <taxon>Sapindales</taxon>
        <taxon>Rutaceae</taxon>
        <taxon>Aurantioideae</taxon>
        <taxon>Citrus</taxon>
    </lineage>
</organism>
<sequence>MLLQGERANWIDPTYRKYFIDLCMREANNGNRIWGNLEAYCLEHDFLVTENIDGKIYYPETTKKWMGLYERQYLTWLKLTMATRHGYNSTTRTFDWPFKRWEEYLKKYPKAKQFRNRPLVIKLFSSIVGV</sequence>
<name>A0A067D2Y3_CITSI</name>
<evidence type="ECO:0000313" key="1">
    <source>
        <dbReference type="EMBL" id="KDO37319.1"/>
    </source>
</evidence>
<evidence type="ECO:0000313" key="2">
    <source>
        <dbReference type="Proteomes" id="UP000027120"/>
    </source>
</evidence>
<accession>A0A067D2Y3</accession>
<keyword evidence="2" id="KW-1185">Reference proteome</keyword>
<dbReference type="AlphaFoldDB" id="A0A067D2Y3"/>
<dbReference type="Proteomes" id="UP000027120">
    <property type="component" value="Unassembled WGS sequence"/>
</dbReference>
<proteinExistence type="predicted"/>
<dbReference type="EMBL" id="KK791126">
    <property type="protein sequence ID" value="KDO37319.1"/>
    <property type="molecule type" value="Genomic_DNA"/>
</dbReference>